<name>M3UU67_GORML</name>
<dbReference type="SMART" id="SM00418">
    <property type="entry name" value="HTH_ARSR"/>
    <property type="match status" value="1"/>
</dbReference>
<sequence>MFIELISGESTMTSSDTATAEPVADLHAVLSALADPVRLEMARRLQHVDSLSCSELYDTVTKATASHHFKILREAGVLQRRAAGQSARYSLRSDDVEAAFPGLLTAVLSAADVDRGAD</sequence>
<dbReference type="GO" id="GO:0003677">
    <property type="term" value="F:DNA binding"/>
    <property type="evidence" value="ECO:0007669"/>
    <property type="project" value="UniProtKB-KW"/>
</dbReference>
<reference evidence="5 6" key="1">
    <citation type="submission" date="2013-02" db="EMBL/GenBank/DDBJ databases">
        <title>Whole genome shotgun sequence of Gordonia malaquae NBRC 108250.</title>
        <authorList>
            <person name="Yoshida I."/>
            <person name="Hosoyama A."/>
            <person name="Tsuchikane K."/>
            <person name="Ando Y."/>
            <person name="Baba S."/>
            <person name="Ohji S."/>
            <person name="Hamada M."/>
            <person name="Tamura T."/>
            <person name="Yamazoe A."/>
            <person name="Yamazaki S."/>
            <person name="Fujita N."/>
        </authorList>
    </citation>
    <scope>NUCLEOTIDE SEQUENCE [LARGE SCALE GENOMIC DNA]</scope>
    <source>
        <strain evidence="5 6">NBRC 108250</strain>
    </source>
</reference>
<keyword evidence="1" id="KW-0805">Transcription regulation</keyword>
<evidence type="ECO:0000256" key="1">
    <source>
        <dbReference type="ARBA" id="ARBA00023015"/>
    </source>
</evidence>
<evidence type="ECO:0000259" key="4">
    <source>
        <dbReference type="PROSITE" id="PS50987"/>
    </source>
</evidence>
<keyword evidence="3" id="KW-0804">Transcription</keyword>
<dbReference type="InterPro" id="IPR036388">
    <property type="entry name" value="WH-like_DNA-bd_sf"/>
</dbReference>
<proteinExistence type="predicted"/>
<keyword evidence="2" id="KW-0238">DNA-binding</keyword>
<dbReference type="InterPro" id="IPR036390">
    <property type="entry name" value="WH_DNA-bd_sf"/>
</dbReference>
<dbReference type="GO" id="GO:0003700">
    <property type="term" value="F:DNA-binding transcription factor activity"/>
    <property type="evidence" value="ECO:0007669"/>
    <property type="project" value="InterPro"/>
</dbReference>
<keyword evidence="6" id="KW-1185">Reference proteome</keyword>
<dbReference type="Proteomes" id="UP000035009">
    <property type="component" value="Unassembled WGS sequence"/>
</dbReference>
<dbReference type="SUPFAM" id="SSF46785">
    <property type="entry name" value="Winged helix' DNA-binding domain"/>
    <property type="match status" value="1"/>
</dbReference>
<dbReference type="PROSITE" id="PS50987">
    <property type="entry name" value="HTH_ARSR_2"/>
    <property type="match status" value="1"/>
</dbReference>
<dbReference type="Pfam" id="PF12840">
    <property type="entry name" value="HTH_20"/>
    <property type="match status" value="1"/>
</dbReference>
<dbReference type="PANTHER" id="PTHR33154:SF12">
    <property type="entry name" value="TRANSCRIPTIONAL REGULATORY PROTEIN"/>
    <property type="match status" value="1"/>
</dbReference>
<dbReference type="AlphaFoldDB" id="M3UU67"/>
<accession>M3UU67</accession>
<dbReference type="EMBL" id="BAOP01000005">
    <property type="protein sequence ID" value="GAC78962.1"/>
    <property type="molecule type" value="Genomic_DNA"/>
</dbReference>
<evidence type="ECO:0000256" key="3">
    <source>
        <dbReference type="ARBA" id="ARBA00023163"/>
    </source>
</evidence>
<feature type="domain" description="HTH arsR-type" evidence="4">
    <location>
        <begin position="18"/>
        <end position="111"/>
    </location>
</feature>
<organism evidence="5 6">
    <name type="scientific">Gordonia malaquae NBRC 108250</name>
    <dbReference type="NCBI Taxonomy" id="1223542"/>
    <lineage>
        <taxon>Bacteria</taxon>
        <taxon>Bacillati</taxon>
        <taxon>Actinomycetota</taxon>
        <taxon>Actinomycetes</taxon>
        <taxon>Mycobacteriales</taxon>
        <taxon>Gordoniaceae</taxon>
        <taxon>Gordonia</taxon>
    </lineage>
</organism>
<dbReference type="eggNOG" id="COG0640">
    <property type="taxonomic scope" value="Bacteria"/>
</dbReference>
<dbReference type="InterPro" id="IPR001845">
    <property type="entry name" value="HTH_ArsR_DNA-bd_dom"/>
</dbReference>
<gene>
    <name evidence="5" type="ORF">GM1_005_01450</name>
</gene>
<dbReference type="PANTHER" id="PTHR33154">
    <property type="entry name" value="TRANSCRIPTIONAL REGULATOR, ARSR FAMILY"/>
    <property type="match status" value="1"/>
</dbReference>
<dbReference type="CDD" id="cd00090">
    <property type="entry name" value="HTH_ARSR"/>
    <property type="match status" value="1"/>
</dbReference>
<dbReference type="Gene3D" id="1.10.10.10">
    <property type="entry name" value="Winged helix-like DNA-binding domain superfamily/Winged helix DNA-binding domain"/>
    <property type="match status" value="1"/>
</dbReference>
<dbReference type="NCBIfam" id="NF033788">
    <property type="entry name" value="HTH_metalloreg"/>
    <property type="match status" value="1"/>
</dbReference>
<dbReference type="InterPro" id="IPR011991">
    <property type="entry name" value="ArsR-like_HTH"/>
</dbReference>
<evidence type="ECO:0000313" key="6">
    <source>
        <dbReference type="Proteomes" id="UP000035009"/>
    </source>
</evidence>
<comment type="caution">
    <text evidence="5">The sequence shown here is derived from an EMBL/GenBank/DDBJ whole genome shotgun (WGS) entry which is preliminary data.</text>
</comment>
<dbReference type="PRINTS" id="PR00778">
    <property type="entry name" value="HTHARSR"/>
</dbReference>
<dbReference type="InterPro" id="IPR051081">
    <property type="entry name" value="HTH_MetalResp_TranReg"/>
</dbReference>
<evidence type="ECO:0000313" key="5">
    <source>
        <dbReference type="EMBL" id="GAC78962.1"/>
    </source>
</evidence>
<protein>
    <submittedName>
        <fullName evidence="5">Putative ArsR family transcriptional regulator</fullName>
    </submittedName>
</protein>
<evidence type="ECO:0000256" key="2">
    <source>
        <dbReference type="ARBA" id="ARBA00023125"/>
    </source>
</evidence>